<feature type="compositionally biased region" description="Basic and acidic residues" evidence="1">
    <location>
        <begin position="593"/>
        <end position="605"/>
    </location>
</feature>
<feature type="region of interest" description="Disordered" evidence="1">
    <location>
        <begin position="399"/>
        <end position="469"/>
    </location>
</feature>
<organism evidence="2 3">
    <name type="scientific">Tilletia indica</name>
    <dbReference type="NCBI Taxonomy" id="43049"/>
    <lineage>
        <taxon>Eukaryota</taxon>
        <taxon>Fungi</taxon>
        <taxon>Dikarya</taxon>
        <taxon>Basidiomycota</taxon>
        <taxon>Ustilaginomycotina</taxon>
        <taxon>Exobasidiomycetes</taxon>
        <taxon>Tilletiales</taxon>
        <taxon>Tilletiaceae</taxon>
        <taxon>Tilletia</taxon>
    </lineage>
</organism>
<reference evidence="2" key="1">
    <citation type="submission" date="2016-04" db="EMBL/GenBank/DDBJ databases">
        <authorList>
            <person name="Nguyen H.D."/>
            <person name="Samba Siva P."/>
            <person name="Cullis J."/>
            <person name="Levesque C.A."/>
            <person name="Hambleton S."/>
        </authorList>
    </citation>
    <scope>NUCLEOTIDE SEQUENCE</scope>
    <source>
        <strain evidence="2">DAOMC 236416</strain>
    </source>
</reference>
<reference evidence="2" key="2">
    <citation type="journal article" date="2019" name="IMA Fungus">
        <title>Genome sequencing and comparison of five Tilletia species to identify candidate genes for the detection of regulated species infecting wheat.</title>
        <authorList>
            <person name="Nguyen H.D.T."/>
            <person name="Sultana T."/>
            <person name="Kesanakurti P."/>
            <person name="Hambleton S."/>
        </authorList>
    </citation>
    <scope>NUCLEOTIDE SEQUENCE</scope>
    <source>
        <strain evidence="2">DAOMC 236416</strain>
    </source>
</reference>
<proteinExistence type="predicted"/>
<feature type="region of interest" description="Disordered" evidence="1">
    <location>
        <begin position="303"/>
        <end position="366"/>
    </location>
</feature>
<protein>
    <submittedName>
        <fullName evidence="2">Uncharacterized protein</fullName>
    </submittedName>
</protein>
<feature type="compositionally biased region" description="Polar residues" evidence="1">
    <location>
        <begin position="724"/>
        <end position="737"/>
    </location>
</feature>
<feature type="compositionally biased region" description="Polar residues" evidence="1">
    <location>
        <begin position="668"/>
        <end position="699"/>
    </location>
</feature>
<feature type="compositionally biased region" description="Low complexity" evidence="1">
    <location>
        <begin position="971"/>
        <end position="990"/>
    </location>
</feature>
<sequence length="1007" mass="108002">MMHRNWSVTNLLQATSSSQALDQQSSASMQSIAESPTPRNRSNTFSNDSDSASLQSSTFPRSRKLNGIVQRSTTGLNALLRSFIPEKSSQISEHGIMPSEHLYSANDLVQDRPRRKSDSADELLGTPSRLRKPRASVQPATYAPHIHAASDGAPPYHYVKQIPMSRSEAELRYRPGGGERPPLPQSQTRPRSHSRESSRKQSTSRLGILTPDCCNAANVSTPKRNPTDLDNESFYGGAEWGQKHVDDFHAGHDEYRPSGESGLGLSLTEELTYRKHANHSLSSTISMPLSRNSNSVRRALPLKETHPATHRSQSSRTEFSRLPPLPPTPHQASPYQFSSLAGNSALSLNKDSQPQSSPFMGWTEAHHEAAEIKGSAGLAGTPDEGRTLLQRRARKPLEIGLFQGGSERQEPANARGSASGRRMTGSISMSSMVTSPKSPGSMRSPPPFPPPSMPLPAVPTHGPSHAATSKLLPPNAAILNKDLIYGRHSPLIGATDHVAMEQEGRSRSLSVDTPSAAPCRGQGHAQARNDSEQGSACTFTPLSAFPNLNHAPRTQGSLPLGDGAPQIELSFLAKPTPGPSHATESELGSLGRLRKELDDYGRTSLERCSPMPSNASHAQETNNLTRNRQHSSPPPVLGAEASGSALTRSDSSRGRRSSISMLPYKNEPSWSFSNQSSPTQPQRELQQSERSPPGHTSSSSLRHMAAFIAATTPAIRPSPGQGHVANSNGGSMSSRETSPLIPMLHSSSQAGSSASSASLDGPATPAESISERFSMAEHAPTSRRSISVPRILLLGTPEIPTGYEHLFRGRMDAMGLSAAKGPTAAPLHPESNMLYGTAMGQRDDALRISAASSQGSDVGLTARSPHNLSPIPGSGPGSYDTHSARSSEALHSHHFRPTGHIDRQSQGSNITMPYSEQIFITTPSPRASRVTSYAASLGHGRPPPLMSENTVPDAHLYADHLHRLDSGSGWRSPNPTSRKSSTSSRAFSGSSRRDDQVDHTSIYGMAM</sequence>
<feature type="region of interest" description="Disordered" evidence="1">
    <location>
        <begin position="213"/>
        <end position="232"/>
    </location>
</feature>
<evidence type="ECO:0000313" key="3">
    <source>
        <dbReference type="Proteomes" id="UP000077521"/>
    </source>
</evidence>
<feature type="region of interest" description="Disordered" evidence="1">
    <location>
        <begin position="856"/>
        <end position="908"/>
    </location>
</feature>
<feature type="region of interest" description="Disordered" evidence="1">
    <location>
        <begin position="172"/>
        <end position="208"/>
    </location>
</feature>
<feature type="region of interest" description="Disordered" evidence="1">
    <location>
        <begin position="17"/>
        <end position="66"/>
    </location>
</feature>
<accession>A0A177TX75</accession>
<feature type="compositionally biased region" description="Polar residues" evidence="1">
    <location>
        <begin position="425"/>
        <end position="437"/>
    </location>
</feature>
<name>A0A177TX75_9BASI</name>
<comment type="caution">
    <text evidence="2">The sequence shown here is derived from an EMBL/GenBank/DDBJ whole genome shotgun (WGS) entry which is preliminary data.</text>
</comment>
<dbReference type="EMBL" id="LWDF02000106">
    <property type="protein sequence ID" value="KAE8257525.1"/>
    <property type="molecule type" value="Genomic_DNA"/>
</dbReference>
<feature type="compositionally biased region" description="Polar residues" evidence="1">
    <location>
        <begin position="32"/>
        <end position="45"/>
    </location>
</feature>
<feature type="region of interest" description="Disordered" evidence="1">
    <location>
        <begin position="110"/>
        <end position="140"/>
    </location>
</feature>
<dbReference type="AlphaFoldDB" id="A0A177TX75"/>
<feature type="compositionally biased region" description="Low complexity" evidence="1">
    <location>
        <begin position="338"/>
        <end position="349"/>
    </location>
</feature>
<evidence type="ECO:0000313" key="2">
    <source>
        <dbReference type="EMBL" id="KAE8257525.1"/>
    </source>
</evidence>
<feature type="region of interest" description="Disordered" evidence="1">
    <location>
        <begin position="920"/>
        <end position="950"/>
    </location>
</feature>
<gene>
    <name evidence="2" type="ORF">A4X13_0g2301</name>
</gene>
<feature type="compositionally biased region" description="Low complexity" evidence="1">
    <location>
        <begin position="46"/>
        <end position="57"/>
    </location>
</feature>
<feature type="compositionally biased region" description="Pro residues" evidence="1">
    <location>
        <begin position="444"/>
        <end position="457"/>
    </location>
</feature>
<feature type="compositionally biased region" description="Polar residues" evidence="1">
    <location>
        <begin position="920"/>
        <end position="934"/>
    </location>
</feature>
<feature type="region of interest" description="Disordered" evidence="1">
    <location>
        <begin position="570"/>
        <end position="699"/>
    </location>
</feature>
<feature type="compositionally biased region" description="Basic and acidic residues" evidence="1">
    <location>
        <begin position="882"/>
        <end position="891"/>
    </location>
</feature>
<feature type="compositionally biased region" description="Low complexity" evidence="1">
    <location>
        <begin position="746"/>
        <end position="758"/>
    </location>
</feature>
<dbReference type="Proteomes" id="UP000077521">
    <property type="component" value="Unassembled WGS sequence"/>
</dbReference>
<feature type="compositionally biased region" description="Low complexity" evidence="1">
    <location>
        <begin position="17"/>
        <end position="31"/>
    </location>
</feature>
<feature type="region of interest" description="Disordered" evidence="1">
    <location>
        <begin position="964"/>
        <end position="1007"/>
    </location>
</feature>
<keyword evidence="3" id="KW-1185">Reference proteome</keyword>
<feature type="region of interest" description="Disordered" evidence="1">
    <location>
        <begin position="713"/>
        <end position="768"/>
    </location>
</feature>
<feature type="compositionally biased region" description="Basic and acidic residues" evidence="1">
    <location>
        <begin position="110"/>
        <end position="119"/>
    </location>
</feature>
<feature type="compositionally biased region" description="Polar residues" evidence="1">
    <location>
        <begin position="611"/>
        <end position="626"/>
    </location>
</feature>
<feature type="region of interest" description="Disordered" evidence="1">
    <location>
        <begin position="502"/>
        <end position="538"/>
    </location>
</feature>
<evidence type="ECO:0000256" key="1">
    <source>
        <dbReference type="SAM" id="MobiDB-lite"/>
    </source>
</evidence>